<evidence type="ECO:0000259" key="1">
    <source>
        <dbReference type="Pfam" id="PF04015"/>
    </source>
</evidence>
<sequence length="254" mass="29029">MKDIFELDFVSFKKSVPEILQKSNLAGLIKNRARILLKPNLTTVMKPPCTTPVELIEETVKFCQNYSKAEIIVAEGSGGCDTLKAFKELEYEKLVEKYKIKLIDLNREERIIKENPRARALKKVKLPKIIFDSFFINIPVLKQHDEGILTCATKNLFGLYLNEGLIKKFMPNWWNKSELHFKYGVQQSVFDLNLYRPSDFVLVDASIGQLGNEIHGQPCLPPVNKLIAGFDNLAVDRFCAPLLDLDPDQIPYLN</sequence>
<dbReference type="Proteomes" id="UP000230399">
    <property type="component" value="Unassembled WGS sequence"/>
</dbReference>
<organism evidence="2 3">
    <name type="scientific">Candidatus Shapirobacteria bacterium CG03_land_8_20_14_0_80_40_19</name>
    <dbReference type="NCBI Taxonomy" id="1974880"/>
    <lineage>
        <taxon>Bacteria</taxon>
        <taxon>Candidatus Shapironibacteriota</taxon>
    </lineage>
</organism>
<gene>
    <name evidence="2" type="ORF">COS55_02205</name>
</gene>
<feature type="domain" description="DUF362" evidence="1">
    <location>
        <begin position="35"/>
        <end position="240"/>
    </location>
</feature>
<evidence type="ECO:0000313" key="2">
    <source>
        <dbReference type="EMBL" id="PIV01362.1"/>
    </source>
</evidence>
<comment type="caution">
    <text evidence="2">The sequence shown here is derived from an EMBL/GenBank/DDBJ whole genome shotgun (WGS) entry which is preliminary data.</text>
</comment>
<proteinExistence type="predicted"/>
<evidence type="ECO:0000313" key="3">
    <source>
        <dbReference type="Proteomes" id="UP000230399"/>
    </source>
</evidence>
<protein>
    <recommendedName>
        <fullName evidence="1">DUF362 domain-containing protein</fullName>
    </recommendedName>
</protein>
<accession>A0A2M7BE24</accession>
<dbReference type="Pfam" id="PF04015">
    <property type="entry name" value="DUF362"/>
    <property type="match status" value="1"/>
</dbReference>
<dbReference type="AlphaFoldDB" id="A0A2M7BE24"/>
<reference evidence="3" key="1">
    <citation type="submission" date="2017-09" db="EMBL/GenBank/DDBJ databases">
        <title>Depth-based differentiation of microbial function through sediment-hosted aquifers and enrichment of novel symbionts in the deep terrestrial subsurface.</title>
        <authorList>
            <person name="Probst A.J."/>
            <person name="Ladd B."/>
            <person name="Jarett J.K."/>
            <person name="Geller-Mcgrath D.E."/>
            <person name="Sieber C.M.K."/>
            <person name="Emerson J.B."/>
            <person name="Anantharaman K."/>
            <person name="Thomas B.C."/>
            <person name="Malmstrom R."/>
            <person name="Stieglmeier M."/>
            <person name="Klingl A."/>
            <person name="Woyke T."/>
            <person name="Ryan C.M."/>
            <person name="Banfield J.F."/>
        </authorList>
    </citation>
    <scope>NUCLEOTIDE SEQUENCE [LARGE SCALE GENOMIC DNA]</scope>
</reference>
<dbReference type="EMBL" id="PEVD01000028">
    <property type="protein sequence ID" value="PIV01362.1"/>
    <property type="molecule type" value="Genomic_DNA"/>
</dbReference>
<name>A0A2M7BE24_9BACT</name>
<dbReference type="InterPro" id="IPR007160">
    <property type="entry name" value="DUF362"/>
</dbReference>